<reference evidence="1 2" key="1">
    <citation type="journal article" date="2018" name="Genome Announc.">
        <title>Genome Sequence of Geothermobacter sp. HR-1 Iron Reducer from the Loihi Seamount.</title>
        <authorList>
            <person name="Smith H."/>
            <person name="Abuyen K."/>
            <person name="Tremblay J."/>
            <person name="Savalia P."/>
            <person name="Perez-Rodriguez I."/>
            <person name="Emerson D."/>
            <person name="Tully B."/>
            <person name="Amend J."/>
        </authorList>
    </citation>
    <scope>NUCLEOTIDE SEQUENCE [LARGE SCALE GENOMIC DNA]</scope>
    <source>
        <strain evidence="1 2">HR-1</strain>
    </source>
</reference>
<accession>A0A2K2HCY6</accession>
<gene>
    <name evidence="1" type="ORF">C2E25_03740</name>
</gene>
<organism evidence="1 2">
    <name type="scientific">Geothermobacter hydrogeniphilus</name>
    <dbReference type="NCBI Taxonomy" id="1969733"/>
    <lineage>
        <taxon>Bacteria</taxon>
        <taxon>Pseudomonadati</taxon>
        <taxon>Thermodesulfobacteriota</taxon>
        <taxon>Desulfuromonadia</taxon>
        <taxon>Desulfuromonadales</taxon>
        <taxon>Geothermobacteraceae</taxon>
        <taxon>Geothermobacter</taxon>
    </lineage>
</organism>
<evidence type="ECO:0000313" key="1">
    <source>
        <dbReference type="EMBL" id="PNU21157.1"/>
    </source>
</evidence>
<dbReference type="OrthoDB" id="9788924at2"/>
<sequence length="320" mass="36065">MLILCVEASHRKGLGHLFRAMTLYRHLEAVKLPCHVLINHHPPSLQLLTERGIRHSVVDLENPDPWEPNWIDRLAARAWINDRHQTSASHASRVAATGIPLVTFDDRGPGAAHADLHFAPLVFTDRTRLQGRKIFTGPDFLILTPEIHAHRRPRKQLQRLIVSLGGSDTYGVTLKVLRLLRELERPATIHTGPAFAHRNELQTLAERYWPILERVDSLVATFADFDLAITGGGVTPFEANAAGLPCLVVANEDFEVEVGEYLQQRGSSLFLAHHEQLNIRELRLGLDIAQQTLETMSRHGLRQNPDRGAMNIVREIRHVL</sequence>
<name>A0A2K2HCY6_9BACT</name>
<dbReference type="GO" id="GO:0016740">
    <property type="term" value="F:transferase activity"/>
    <property type="evidence" value="ECO:0007669"/>
    <property type="project" value="UniProtKB-KW"/>
</dbReference>
<dbReference type="Gene3D" id="3.40.50.2000">
    <property type="entry name" value="Glycogen Phosphorylase B"/>
    <property type="match status" value="1"/>
</dbReference>
<comment type="caution">
    <text evidence="1">The sequence shown here is derived from an EMBL/GenBank/DDBJ whole genome shotgun (WGS) entry which is preliminary data.</text>
</comment>
<dbReference type="Gene3D" id="3.40.50.11190">
    <property type="match status" value="1"/>
</dbReference>
<dbReference type="AlphaFoldDB" id="A0A2K2HCY6"/>
<dbReference type="EMBL" id="PPFX01000005">
    <property type="protein sequence ID" value="PNU21157.1"/>
    <property type="molecule type" value="Genomic_DNA"/>
</dbReference>
<dbReference type="Proteomes" id="UP000236340">
    <property type="component" value="Unassembled WGS sequence"/>
</dbReference>
<dbReference type="SUPFAM" id="SSF53756">
    <property type="entry name" value="UDP-Glycosyltransferase/glycogen phosphorylase"/>
    <property type="match status" value="1"/>
</dbReference>
<evidence type="ECO:0000313" key="2">
    <source>
        <dbReference type="Proteomes" id="UP000236340"/>
    </source>
</evidence>
<proteinExistence type="predicted"/>
<keyword evidence="1" id="KW-0808">Transferase</keyword>
<protein>
    <submittedName>
        <fullName evidence="1">Glycosyl transferase</fullName>
    </submittedName>
</protein>
<dbReference type="RefSeq" id="WP_103114450.1">
    <property type="nucleotide sequence ID" value="NZ_PPFX01000005.1"/>
</dbReference>